<dbReference type="STRING" id="1095630.A0A2J6TXK7"/>
<dbReference type="InterPro" id="IPR011990">
    <property type="entry name" value="TPR-like_helical_dom_sf"/>
</dbReference>
<evidence type="ECO:0000313" key="2">
    <source>
        <dbReference type="Proteomes" id="UP000235371"/>
    </source>
</evidence>
<keyword evidence="2" id="KW-1185">Reference proteome</keyword>
<gene>
    <name evidence="1" type="ORF">K444DRAFT_606607</name>
</gene>
<dbReference type="InParanoid" id="A0A2J6TXK7"/>
<evidence type="ECO:0000313" key="1">
    <source>
        <dbReference type="EMBL" id="PMD67711.1"/>
    </source>
</evidence>
<dbReference type="OrthoDB" id="9991317at2759"/>
<organism evidence="1 2">
    <name type="scientific">Hyaloscypha bicolor E</name>
    <dbReference type="NCBI Taxonomy" id="1095630"/>
    <lineage>
        <taxon>Eukaryota</taxon>
        <taxon>Fungi</taxon>
        <taxon>Dikarya</taxon>
        <taxon>Ascomycota</taxon>
        <taxon>Pezizomycotina</taxon>
        <taxon>Leotiomycetes</taxon>
        <taxon>Helotiales</taxon>
        <taxon>Hyaloscyphaceae</taxon>
        <taxon>Hyaloscypha</taxon>
        <taxon>Hyaloscypha bicolor</taxon>
    </lineage>
</organism>
<dbReference type="GeneID" id="36587103"/>
<dbReference type="RefSeq" id="XP_024744615.1">
    <property type="nucleotide sequence ID" value="XM_024879026.1"/>
</dbReference>
<dbReference type="EMBL" id="KZ613740">
    <property type="protein sequence ID" value="PMD67711.1"/>
    <property type="molecule type" value="Genomic_DNA"/>
</dbReference>
<proteinExistence type="predicted"/>
<accession>A0A2J6TXK7</accession>
<dbReference type="Proteomes" id="UP000235371">
    <property type="component" value="Unassembled WGS sequence"/>
</dbReference>
<dbReference type="Gene3D" id="1.25.40.10">
    <property type="entry name" value="Tetratricopeptide repeat domain"/>
    <property type="match status" value="1"/>
</dbReference>
<dbReference type="AlphaFoldDB" id="A0A2J6TXK7"/>
<sequence length="269" mass="30446">MANQHTNEMRAFNIEAEMALSLDHMSEADLRCFAELHKDPSSEEQIERDIYTCFLIFMRTRSAEPLERAIRRTEGWIAVTASDHPDRARRSYILDIISVKMASINNSTALWRRMSGLGVHHGTKFEASGSMVDLQHTVSYNELALAVPPARPALLNNLGWMLGKRFELTGKTIDLNRAVELSGKAIEVTPLGHPDRGIWLSNFGYWLRTQFMQTGEIEALNRAIQLSEEAVTAASRNNSDLAGCLFRLGVWRFRRFGLIGMMSDFDRAI</sequence>
<protein>
    <submittedName>
        <fullName evidence="1">Uncharacterized protein</fullName>
    </submittedName>
</protein>
<name>A0A2J6TXK7_9HELO</name>
<reference evidence="1 2" key="1">
    <citation type="submission" date="2016-04" db="EMBL/GenBank/DDBJ databases">
        <title>A degradative enzymes factory behind the ericoid mycorrhizal symbiosis.</title>
        <authorList>
            <consortium name="DOE Joint Genome Institute"/>
            <person name="Martino E."/>
            <person name="Morin E."/>
            <person name="Grelet G."/>
            <person name="Kuo A."/>
            <person name="Kohler A."/>
            <person name="Daghino S."/>
            <person name="Barry K."/>
            <person name="Choi C."/>
            <person name="Cichocki N."/>
            <person name="Clum A."/>
            <person name="Copeland A."/>
            <person name="Hainaut M."/>
            <person name="Haridas S."/>
            <person name="Labutti K."/>
            <person name="Lindquist E."/>
            <person name="Lipzen A."/>
            <person name="Khouja H.-R."/>
            <person name="Murat C."/>
            <person name="Ohm R."/>
            <person name="Olson A."/>
            <person name="Spatafora J."/>
            <person name="Veneault-Fourrey C."/>
            <person name="Henrissat B."/>
            <person name="Grigoriev I."/>
            <person name="Martin F."/>
            <person name="Perotto S."/>
        </authorList>
    </citation>
    <scope>NUCLEOTIDE SEQUENCE [LARGE SCALE GENOMIC DNA]</scope>
    <source>
        <strain evidence="1 2">E</strain>
    </source>
</reference>